<feature type="transmembrane region" description="Helical" evidence="1">
    <location>
        <begin position="113"/>
        <end position="131"/>
    </location>
</feature>
<protein>
    <submittedName>
        <fullName evidence="2">Uncharacterized protein</fullName>
    </submittedName>
</protein>
<dbReference type="KEGG" id="ssyi:EKG83_23040"/>
<dbReference type="Proteomes" id="UP000325787">
    <property type="component" value="Chromosome"/>
</dbReference>
<keyword evidence="1" id="KW-0812">Transmembrane</keyword>
<reference evidence="3" key="1">
    <citation type="journal article" date="2021" name="Curr. Microbiol.">
        <title>Complete genome of nocamycin-producing strain Saccharothrix syringae NRRL B-16468 reveals the biosynthetic potential for secondary metabolites.</title>
        <authorList>
            <person name="Mo X."/>
            <person name="Yang S."/>
        </authorList>
    </citation>
    <scope>NUCLEOTIDE SEQUENCE [LARGE SCALE GENOMIC DNA]</scope>
    <source>
        <strain evidence="3">ATCC 51364 / DSM 43886 / JCM 6844 / KCTC 9398 / NBRC 14523 / NRRL B-16468 / INA 2240</strain>
    </source>
</reference>
<evidence type="ECO:0000313" key="3">
    <source>
        <dbReference type="Proteomes" id="UP000325787"/>
    </source>
</evidence>
<sequence>MVGVPDLDHDSGSLLILSKVWVDRVLYLPASVMCLRERAESGRRGCADGDRRIAVPAAAERAAGHDGNARQVLIAQQEDLRRRAPDAFEGRVARWRHWLWGWLGRYGYRAHRLVTALVVVLALTGALAYAAGQVPTRAGHHAAERVVSTTDGGRGTPCSTAELIGLGIDRGLPLGATGLRARCDLDTATRRGQAFTYLLWALQALLWAMATLAVAAYTGLVRKPT</sequence>
<organism evidence="2 3">
    <name type="scientific">Saccharothrix syringae</name>
    <name type="common">Nocardiopsis syringae</name>
    <dbReference type="NCBI Taxonomy" id="103733"/>
    <lineage>
        <taxon>Bacteria</taxon>
        <taxon>Bacillati</taxon>
        <taxon>Actinomycetota</taxon>
        <taxon>Actinomycetes</taxon>
        <taxon>Pseudonocardiales</taxon>
        <taxon>Pseudonocardiaceae</taxon>
        <taxon>Saccharothrix</taxon>
    </lineage>
</organism>
<dbReference type="AlphaFoldDB" id="A0A5Q0H271"/>
<name>A0A5Q0H271_SACSY</name>
<accession>A0A5Q0H271</accession>
<keyword evidence="3" id="KW-1185">Reference proteome</keyword>
<evidence type="ECO:0000256" key="1">
    <source>
        <dbReference type="SAM" id="Phobius"/>
    </source>
</evidence>
<keyword evidence="1" id="KW-1133">Transmembrane helix</keyword>
<gene>
    <name evidence="2" type="ORF">EKG83_23040</name>
</gene>
<keyword evidence="1" id="KW-0472">Membrane</keyword>
<feature type="transmembrane region" description="Helical" evidence="1">
    <location>
        <begin position="197"/>
        <end position="220"/>
    </location>
</feature>
<dbReference type="EMBL" id="CP034550">
    <property type="protein sequence ID" value="QFZ19920.1"/>
    <property type="molecule type" value="Genomic_DNA"/>
</dbReference>
<proteinExistence type="predicted"/>
<evidence type="ECO:0000313" key="2">
    <source>
        <dbReference type="EMBL" id="QFZ19920.1"/>
    </source>
</evidence>